<feature type="region of interest" description="Disordered" evidence="8">
    <location>
        <begin position="507"/>
        <end position="535"/>
    </location>
</feature>
<evidence type="ECO:0000256" key="5">
    <source>
        <dbReference type="ARBA" id="ARBA00022833"/>
    </source>
</evidence>
<evidence type="ECO:0000256" key="3">
    <source>
        <dbReference type="ARBA" id="ARBA00022737"/>
    </source>
</evidence>
<evidence type="ECO:0000313" key="10">
    <source>
        <dbReference type="EnsemblMetazoa" id="AAEL005582-PB"/>
    </source>
</evidence>
<reference evidence="10 11" key="1">
    <citation type="submission" date="2017-06" db="EMBL/GenBank/DDBJ databases">
        <title>Aedes aegypti genome working group (AGWG) sequencing and assembly.</title>
        <authorList>
            <consortium name="Aedes aegypti Genome Working Group (AGWG)"/>
            <person name="Matthews B.J."/>
        </authorList>
    </citation>
    <scope>NUCLEOTIDE SEQUENCE [LARGE SCALE GENOMIC DNA]</scope>
    <source>
        <strain evidence="10 11">LVP_AGWG</strain>
    </source>
</reference>
<evidence type="ECO:0000259" key="9">
    <source>
        <dbReference type="PROSITE" id="PS50157"/>
    </source>
</evidence>
<proteinExistence type="predicted"/>
<keyword evidence="4 7" id="KW-0863">Zinc-finger</keyword>
<comment type="subcellular location">
    <subcellularLocation>
        <location evidence="1">Nucleus</location>
    </subcellularLocation>
</comment>
<dbReference type="EnsemblMetazoa" id="AAEL005582-RA">
    <property type="protein sequence ID" value="AAEL005582-PA"/>
    <property type="gene ID" value="AAEL005582"/>
</dbReference>
<dbReference type="GO" id="GO:0005634">
    <property type="term" value="C:nucleus"/>
    <property type="evidence" value="ECO:0007669"/>
    <property type="project" value="UniProtKB-SubCell"/>
</dbReference>
<dbReference type="VEuPathDB" id="VectorBase:AAEL005582"/>
<evidence type="ECO:0000256" key="6">
    <source>
        <dbReference type="ARBA" id="ARBA00023242"/>
    </source>
</evidence>
<keyword evidence="6" id="KW-0539">Nucleus</keyword>
<name>A0A1S4FB35_AEDAE</name>
<organism evidence="10 11">
    <name type="scientific">Aedes aegypti</name>
    <name type="common">Yellowfever mosquito</name>
    <name type="synonym">Culex aegypti</name>
    <dbReference type="NCBI Taxonomy" id="7159"/>
    <lineage>
        <taxon>Eukaryota</taxon>
        <taxon>Metazoa</taxon>
        <taxon>Ecdysozoa</taxon>
        <taxon>Arthropoda</taxon>
        <taxon>Hexapoda</taxon>
        <taxon>Insecta</taxon>
        <taxon>Pterygota</taxon>
        <taxon>Neoptera</taxon>
        <taxon>Endopterygota</taxon>
        <taxon>Diptera</taxon>
        <taxon>Nematocera</taxon>
        <taxon>Culicoidea</taxon>
        <taxon>Culicidae</taxon>
        <taxon>Culicinae</taxon>
        <taxon>Aedini</taxon>
        <taxon>Aedes</taxon>
        <taxon>Stegomyia</taxon>
    </lineage>
</organism>
<dbReference type="SMART" id="SM00355">
    <property type="entry name" value="ZnF_C2H2"/>
    <property type="match status" value="6"/>
</dbReference>
<gene>
    <name evidence="10" type="primary">5566708</name>
</gene>
<evidence type="ECO:0000256" key="4">
    <source>
        <dbReference type="ARBA" id="ARBA00022771"/>
    </source>
</evidence>
<dbReference type="EnsemblMetazoa" id="AAEL005582-RB">
    <property type="protein sequence ID" value="AAEL005582-PB"/>
    <property type="gene ID" value="AAEL005582"/>
</dbReference>
<keyword evidence="2" id="KW-0479">Metal-binding</keyword>
<dbReference type="PROSITE" id="PS00028">
    <property type="entry name" value="ZINC_FINGER_C2H2_1"/>
    <property type="match status" value="3"/>
</dbReference>
<protein>
    <recommendedName>
        <fullName evidence="9">C2H2-type domain-containing protein</fullName>
    </recommendedName>
</protein>
<dbReference type="AlphaFoldDB" id="A0A1S4FB35"/>
<evidence type="ECO:0000256" key="1">
    <source>
        <dbReference type="ARBA" id="ARBA00004123"/>
    </source>
</evidence>
<dbReference type="PANTHER" id="PTHR24406">
    <property type="entry name" value="TRANSCRIPTIONAL REPRESSOR CTCFL-RELATED"/>
    <property type="match status" value="1"/>
</dbReference>
<dbReference type="InterPro" id="IPR050888">
    <property type="entry name" value="ZnF_C2H2-type_TF"/>
</dbReference>
<evidence type="ECO:0000256" key="7">
    <source>
        <dbReference type="PROSITE-ProRule" id="PRU00042"/>
    </source>
</evidence>
<feature type="region of interest" description="Disordered" evidence="8">
    <location>
        <begin position="345"/>
        <end position="368"/>
    </location>
</feature>
<feature type="region of interest" description="Disordered" evidence="8">
    <location>
        <begin position="254"/>
        <end position="299"/>
    </location>
</feature>
<dbReference type="InterPro" id="IPR013087">
    <property type="entry name" value="Znf_C2H2_type"/>
</dbReference>
<keyword evidence="3" id="KW-0677">Repeat</keyword>
<accession>A0A1S4FB35</accession>
<keyword evidence="5" id="KW-0862">Zinc</keyword>
<dbReference type="Proteomes" id="UP000008820">
    <property type="component" value="Chromosome 3"/>
</dbReference>
<sequence length="535" mass="61457">MDCTFCKKSAAHLTPHNLCNLCLVHVECCEIDDILSDNGGISPPPDDDAEGDEQLENELHLQDVREECDICLEKVLKNDLEQHREMCSPRIVYHCAICSDDYLSKEGLWNHLDLHEIVDEDKELNYSEVRTAQELQKCVLCNDQRGYMEKRYWEHVHEDHDGYFLRCLECGESFRSKKQQINHTLRNCKAGAEKGQEVISLNLPLQINVLANFSKLYEQAQANTTNVDIISYIREKGDLLKEVEIKPDYRTQIEVKTHSSDKEKNFTGKESHKPKDMDHKPAEADNRENESNRGQGMSLKRKYQEDNTFSCGICGETRNDFYELVLHVKENHYEEAKCQKLLGALNEPDRPDHQNESQGTEATKESRLTDIEQAKSSVENCPICGESMRDRDQLTLHVKENHRMITCSGCDETYIDLGHAIQNQQSPRTGSTLFDVNNSQKQPGIKCVCYSRANRIQNDPNNYLDDRDSFTDGNPRFQCPCCAEKFQEKKQLQRHMSEHVNEIINKKFKLTSPQKDSGECPDTQSSAIEETPSLS</sequence>
<dbReference type="PROSITE" id="PS50157">
    <property type="entry name" value="ZINC_FINGER_C2H2_2"/>
    <property type="match status" value="2"/>
</dbReference>
<feature type="domain" description="C2H2-type" evidence="9">
    <location>
        <begin position="309"/>
        <end position="337"/>
    </location>
</feature>
<feature type="compositionally biased region" description="Basic and acidic residues" evidence="8">
    <location>
        <begin position="254"/>
        <end position="291"/>
    </location>
</feature>
<feature type="domain" description="C2H2-type" evidence="9">
    <location>
        <begin position="477"/>
        <end position="504"/>
    </location>
</feature>
<evidence type="ECO:0000256" key="2">
    <source>
        <dbReference type="ARBA" id="ARBA00022723"/>
    </source>
</evidence>
<evidence type="ECO:0000313" key="11">
    <source>
        <dbReference type="Proteomes" id="UP000008820"/>
    </source>
</evidence>
<reference evidence="10" key="2">
    <citation type="submission" date="2025-05" db="UniProtKB">
        <authorList>
            <consortium name="EnsemblMetazoa"/>
        </authorList>
    </citation>
    <scope>IDENTIFICATION</scope>
    <source>
        <strain evidence="10">LVP_AGWG</strain>
    </source>
</reference>
<feature type="compositionally biased region" description="Polar residues" evidence="8">
    <location>
        <begin position="522"/>
        <end position="535"/>
    </location>
</feature>
<dbReference type="GO" id="GO:0008270">
    <property type="term" value="F:zinc ion binding"/>
    <property type="evidence" value="ECO:0007669"/>
    <property type="project" value="UniProtKB-KW"/>
</dbReference>
<keyword evidence="11" id="KW-1185">Reference proteome</keyword>
<dbReference type="Gene3D" id="3.30.160.60">
    <property type="entry name" value="Classic Zinc Finger"/>
    <property type="match status" value="1"/>
</dbReference>
<evidence type="ECO:0000256" key="8">
    <source>
        <dbReference type="SAM" id="MobiDB-lite"/>
    </source>
</evidence>